<evidence type="ECO:0000313" key="3">
    <source>
        <dbReference type="Proteomes" id="UP000627715"/>
    </source>
</evidence>
<evidence type="ECO:0000259" key="1">
    <source>
        <dbReference type="Pfam" id="PF01738"/>
    </source>
</evidence>
<protein>
    <submittedName>
        <fullName evidence="2">Hydrolase</fullName>
    </submittedName>
</protein>
<dbReference type="PROSITE" id="PS51318">
    <property type="entry name" value="TAT"/>
    <property type="match status" value="1"/>
</dbReference>
<dbReference type="RefSeq" id="WP_068811942.1">
    <property type="nucleotide sequence ID" value="NZ_BMIY01000006.1"/>
</dbReference>
<dbReference type="PANTHER" id="PTHR46623:SF10">
    <property type="entry name" value="CARBOXYMETHYLENEBUTENOLIDASE HOMOLOG"/>
    <property type="match status" value="1"/>
</dbReference>
<dbReference type="Pfam" id="PF01738">
    <property type="entry name" value="DLH"/>
    <property type="match status" value="1"/>
</dbReference>
<reference evidence="2" key="2">
    <citation type="submission" date="2020-09" db="EMBL/GenBank/DDBJ databases">
        <authorList>
            <person name="Sun Q."/>
            <person name="Zhou Y."/>
        </authorList>
    </citation>
    <scope>NUCLEOTIDE SEQUENCE</scope>
    <source>
        <strain evidence="2">CGMCC 1.15425</strain>
    </source>
</reference>
<comment type="caution">
    <text evidence="2">The sequence shown here is derived from an EMBL/GenBank/DDBJ whole genome shotgun (WGS) entry which is preliminary data.</text>
</comment>
<dbReference type="AlphaFoldDB" id="A0A917GW68"/>
<dbReference type="GO" id="GO:0016787">
    <property type="term" value="F:hydrolase activity"/>
    <property type="evidence" value="ECO:0007669"/>
    <property type="project" value="UniProtKB-KW"/>
</dbReference>
<proteinExistence type="predicted"/>
<dbReference type="EMBL" id="BMIY01000006">
    <property type="protein sequence ID" value="GGG58448.1"/>
    <property type="molecule type" value="Genomic_DNA"/>
</dbReference>
<evidence type="ECO:0000313" key="2">
    <source>
        <dbReference type="EMBL" id="GGG58448.1"/>
    </source>
</evidence>
<name>A0A917GW68_9GAMM</name>
<dbReference type="PANTHER" id="PTHR46623">
    <property type="entry name" value="CARBOXYMETHYLENEBUTENOLIDASE-RELATED"/>
    <property type="match status" value="1"/>
</dbReference>
<feature type="domain" description="Dienelactone hydrolase" evidence="1">
    <location>
        <begin position="66"/>
        <end position="293"/>
    </location>
</feature>
<dbReference type="InterPro" id="IPR002925">
    <property type="entry name" value="Dienelactn_hydro"/>
</dbReference>
<keyword evidence="2" id="KW-0378">Hydrolase</keyword>
<dbReference type="SUPFAM" id="SSF53474">
    <property type="entry name" value="alpha/beta-Hydrolases"/>
    <property type="match status" value="1"/>
</dbReference>
<sequence length="294" mass="32197">MCDQDTVNENDAYLKRNPFQSSMNRRQFGKLTAGAAAAFMLPPLANAQDVVENDVMIETPDGTADCYFVHPANGSHAAVLMWPDILGLRPAFRTMGKRLAQSGYSVLVVNPFYRSAKSPVVEEGESFGDPETREKVMPMARALNAQTHVTDAHAFVDWLDQQSAVDTSRKIGTMGYCMGGPMVMRTAAAIPERIGAGGSFHGGGLVTDNADSPHLGIENMEAHMWIAIAENDDERDPQAKEVLMDTFEETGVMAEIEVFEGAMHGWCVIDSTVYNEAQAERAWNRMLGIFETAL</sequence>
<gene>
    <name evidence="2" type="ORF">GCM10011403_14720</name>
</gene>
<reference evidence="2" key="1">
    <citation type="journal article" date="2014" name="Int. J. Syst. Evol. Microbiol.">
        <title>Complete genome sequence of Corynebacterium casei LMG S-19264T (=DSM 44701T), isolated from a smear-ripened cheese.</title>
        <authorList>
            <consortium name="US DOE Joint Genome Institute (JGI-PGF)"/>
            <person name="Walter F."/>
            <person name="Albersmeier A."/>
            <person name="Kalinowski J."/>
            <person name="Ruckert C."/>
        </authorList>
    </citation>
    <scope>NUCLEOTIDE SEQUENCE</scope>
    <source>
        <strain evidence="2">CGMCC 1.15425</strain>
    </source>
</reference>
<dbReference type="Gene3D" id="3.40.50.1820">
    <property type="entry name" value="alpha/beta hydrolase"/>
    <property type="match status" value="1"/>
</dbReference>
<keyword evidence="3" id="KW-1185">Reference proteome</keyword>
<organism evidence="2 3">
    <name type="scientific">Pseudohongiella nitratireducens</name>
    <dbReference type="NCBI Taxonomy" id="1768907"/>
    <lineage>
        <taxon>Bacteria</taxon>
        <taxon>Pseudomonadati</taxon>
        <taxon>Pseudomonadota</taxon>
        <taxon>Gammaproteobacteria</taxon>
        <taxon>Pseudomonadales</taxon>
        <taxon>Pseudohongiellaceae</taxon>
        <taxon>Pseudohongiella</taxon>
    </lineage>
</organism>
<dbReference type="InterPro" id="IPR051049">
    <property type="entry name" value="Dienelactone_hydrolase-like"/>
</dbReference>
<dbReference type="InterPro" id="IPR006311">
    <property type="entry name" value="TAT_signal"/>
</dbReference>
<dbReference type="Proteomes" id="UP000627715">
    <property type="component" value="Unassembled WGS sequence"/>
</dbReference>
<dbReference type="InterPro" id="IPR029058">
    <property type="entry name" value="AB_hydrolase_fold"/>
</dbReference>
<dbReference type="OrthoDB" id="9787933at2"/>
<accession>A0A917GW68</accession>